<keyword evidence="2" id="KW-1185">Reference proteome</keyword>
<proteinExistence type="predicted"/>
<gene>
    <name evidence="1" type="ORF">DEBURN_LOCUS6698</name>
</gene>
<evidence type="ECO:0000313" key="2">
    <source>
        <dbReference type="Proteomes" id="UP000789706"/>
    </source>
</evidence>
<protein>
    <submittedName>
        <fullName evidence="1">6236_t:CDS:1</fullName>
    </submittedName>
</protein>
<reference evidence="1" key="1">
    <citation type="submission" date="2021-06" db="EMBL/GenBank/DDBJ databases">
        <authorList>
            <person name="Kallberg Y."/>
            <person name="Tangrot J."/>
            <person name="Rosling A."/>
        </authorList>
    </citation>
    <scope>NUCLEOTIDE SEQUENCE</scope>
    <source>
        <strain evidence="1">AZ414A</strain>
    </source>
</reference>
<organism evidence="1 2">
    <name type="scientific">Diversispora eburnea</name>
    <dbReference type="NCBI Taxonomy" id="1213867"/>
    <lineage>
        <taxon>Eukaryota</taxon>
        <taxon>Fungi</taxon>
        <taxon>Fungi incertae sedis</taxon>
        <taxon>Mucoromycota</taxon>
        <taxon>Glomeromycotina</taxon>
        <taxon>Glomeromycetes</taxon>
        <taxon>Diversisporales</taxon>
        <taxon>Diversisporaceae</taxon>
        <taxon>Diversispora</taxon>
    </lineage>
</organism>
<evidence type="ECO:0000313" key="1">
    <source>
        <dbReference type="EMBL" id="CAG8542794.1"/>
    </source>
</evidence>
<comment type="caution">
    <text evidence="1">The sequence shown here is derived from an EMBL/GenBank/DDBJ whole genome shotgun (WGS) entry which is preliminary data.</text>
</comment>
<dbReference type="AlphaFoldDB" id="A0A9N9AWV3"/>
<accession>A0A9N9AWV3</accession>
<name>A0A9N9AWV3_9GLOM</name>
<dbReference type="Proteomes" id="UP000789706">
    <property type="component" value="Unassembled WGS sequence"/>
</dbReference>
<sequence>MNNDQVPELLCQEKSLHPITSTLTSELVTPELETLPLLSDQEKSSHLENQVPELLYQEISLHPITFDCL</sequence>
<dbReference type="EMBL" id="CAJVPK010000719">
    <property type="protein sequence ID" value="CAG8542794.1"/>
    <property type="molecule type" value="Genomic_DNA"/>
</dbReference>